<evidence type="ECO:0000313" key="2">
    <source>
        <dbReference type="EMBL" id="MFB5759032.1"/>
    </source>
</evidence>
<keyword evidence="1" id="KW-0175">Coiled coil</keyword>
<dbReference type="RefSeq" id="WP_375518284.1">
    <property type="nucleotide sequence ID" value="NZ_JBHIRY010000001.1"/>
</dbReference>
<keyword evidence="3" id="KW-1185">Reference proteome</keyword>
<evidence type="ECO:0000256" key="1">
    <source>
        <dbReference type="SAM" id="Coils"/>
    </source>
</evidence>
<accession>A0ABV5BUT0</accession>
<feature type="coiled-coil region" evidence="1">
    <location>
        <begin position="26"/>
        <end position="53"/>
    </location>
</feature>
<proteinExistence type="predicted"/>
<evidence type="ECO:0000313" key="3">
    <source>
        <dbReference type="Proteomes" id="UP001580430"/>
    </source>
</evidence>
<protein>
    <submittedName>
        <fullName evidence="2">Uncharacterized protein</fullName>
    </submittedName>
</protein>
<reference evidence="2 3" key="1">
    <citation type="submission" date="2024-09" db="EMBL/GenBank/DDBJ databases">
        <title>Paenibacillus zeirhizospherea sp. nov., isolated from surface of the maize (Zea mays) roots in a horticulture field, Hungary.</title>
        <authorList>
            <person name="Marton D."/>
            <person name="Farkas M."/>
            <person name="Bedics A."/>
            <person name="Toth E."/>
            <person name="Tancsics A."/>
            <person name="Boka K."/>
            <person name="Marati G."/>
            <person name="Kriszt B."/>
            <person name="Cserhati M."/>
        </authorList>
    </citation>
    <scope>NUCLEOTIDE SEQUENCE [LARGE SCALE GENOMIC DNA]</scope>
    <source>
        <strain evidence="2 3">JCM 18446</strain>
    </source>
</reference>
<comment type="caution">
    <text evidence="2">The sequence shown here is derived from an EMBL/GenBank/DDBJ whole genome shotgun (WGS) entry which is preliminary data.</text>
</comment>
<name>A0ABV5BUT0_9BACL</name>
<dbReference type="Proteomes" id="UP001580430">
    <property type="component" value="Unassembled WGS sequence"/>
</dbReference>
<gene>
    <name evidence="2" type="ORF">ACE5LO_01365</name>
</gene>
<organism evidence="2 3">
    <name type="scientific">Paenibacillus medicaginis</name>
    <dbReference type="NCBI Taxonomy" id="1470560"/>
    <lineage>
        <taxon>Bacteria</taxon>
        <taxon>Bacillati</taxon>
        <taxon>Bacillota</taxon>
        <taxon>Bacilli</taxon>
        <taxon>Bacillales</taxon>
        <taxon>Paenibacillaceae</taxon>
        <taxon>Paenibacillus</taxon>
    </lineage>
</organism>
<dbReference type="EMBL" id="JBHIRY010000001">
    <property type="protein sequence ID" value="MFB5759032.1"/>
    <property type="molecule type" value="Genomic_DNA"/>
</dbReference>
<sequence>MDKEKLNKIRQEAGRFGLSIHPNFNVDSLTEAKNRLKVAEEKLKATIDEKEIEVINFHINELKKHINVLESIKTDFKG</sequence>